<reference evidence="4" key="1">
    <citation type="submission" date="2023-03" db="UniProtKB">
        <authorList>
            <consortium name="WormBaseParasite"/>
        </authorList>
    </citation>
    <scope>IDENTIFICATION</scope>
</reference>
<evidence type="ECO:0000256" key="2">
    <source>
        <dbReference type="SAM" id="Phobius"/>
    </source>
</evidence>
<keyword evidence="2" id="KW-1133">Transmembrane helix</keyword>
<evidence type="ECO:0000313" key="3">
    <source>
        <dbReference type="Proteomes" id="UP000036681"/>
    </source>
</evidence>
<protein>
    <submittedName>
        <fullName evidence="4">Uncharacterized protein</fullName>
    </submittedName>
</protein>
<feature type="compositionally biased region" description="Basic residues" evidence="1">
    <location>
        <begin position="46"/>
        <end position="58"/>
    </location>
</feature>
<sequence length="302" mass="34986">MSDKHRLGNVTPKIEVDASMSLYEDALDESDIELNNIYTDALRYMKKQQKRKRSKRQKPIQFPHPTMAVPTRRSNSQPLQSSSSEHSSIEQIFCDDRGQIKCKQGTTSRSDKRAHKSGASGASSGSSGEWKLVSVTEANTYSMLMQLNQQLQFISRQLYEMETTNTLQLRLMYRIANESAKVGRMVRKRSWFSSFIPPNPIPFIVILVMWPLLVICMKRFYIRDIIYYAMGQKYYCEIKQRGKKQTARKPLSISMMAHFPAKIHVHQSLKYGRLDHQPCQRRGMSKNRIPCNFEYNGSQKSP</sequence>
<name>A0A9J2Q6C2_ASCLU</name>
<organism evidence="3 4">
    <name type="scientific">Ascaris lumbricoides</name>
    <name type="common">Giant roundworm</name>
    <dbReference type="NCBI Taxonomy" id="6252"/>
    <lineage>
        <taxon>Eukaryota</taxon>
        <taxon>Metazoa</taxon>
        <taxon>Ecdysozoa</taxon>
        <taxon>Nematoda</taxon>
        <taxon>Chromadorea</taxon>
        <taxon>Rhabditida</taxon>
        <taxon>Spirurina</taxon>
        <taxon>Ascaridomorpha</taxon>
        <taxon>Ascaridoidea</taxon>
        <taxon>Ascarididae</taxon>
        <taxon>Ascaris</taxon>
    </lineage>
</organism>
<dbReference type="AlphaFoldDB" id="A0A9J2Q6C2"/>
<feature type="compositionally biased region" description="Low complexity" evidence="1">
    <location>
        <begin position="74"/>
        <end position="86"/>
    </location>
</feature>
<evidence type="ECO:0000313" key="4">
    <source>
        <dbReference type="WBParaSite" id="ALUE_0001707901-mRNA-1"/>
    </source>
</evidence>
<feature type="region of interest" description="Disordered" evidence="1">
    <location>
        <begin position="103"/>
        <end position="127"/>
    </location>
</feature>
<feature type="compositionally biased region" description="Low complexity" evidence="1">
    <location>
        <begin position="117"/>
        <end position="127"/>
    </location>
</feature>
<keyword evidence="2" id="KW-0472">Membrane</keyword>
<keyword evidence="3" id="KW-1185">Reference proteome</keyword>
<keyword evidence="2" id="KW-0812">Transmembrane</keyword>
<evidence type="ECO:0000256" key="1">
    <source>
        <dbReference type="SAM" id="MobiDB-lite"/>
    </source>
</evidence>
<dbReference type="WBParaSite" id="ALUE_0001707901-mRNA-1">
    <property type="protein sequence ID" value="ALUE_0001707901-mRNA-1"/>
    <property type="gene ID" value="ALUE_0001707901"/>
</dbReference>
<feature type="transmembrane region" description="Helical" evidence="2">
    <location>
        <begin position="201"/>
        <end position="221"/>
    </location>
</feature>
<proteinExistence type="predicted"/>
<feature type="region of interest" description="Disordered" evidence="1">
    <location>
        <begin position="46"/>
        <end position="88"/>
    </location>
</feature>
<accession>A0A9J2Q6C2</accession>
<dbReference type="Proteomes" id="UP000036681">
    <property type="component" value="Unplaced"/>
</dbReference>